<evidence type="ECO:0000256" key="1">
    <source>
        <dbReference type="ARBA" id="ARBA00008668"/>
    </source>
</evidence>
<comment type="similarity">
    <text evidence="1">Belongs to the 'GDSL' lipolytic enzyme family.</text>
</comment>
<dbReference type="InterPro" id="IPR001087">
    <property type="entry name" value="GDSL"/>
</dbReference>
<dbReference type="Gene3D" id="3.40.50.1110">
    <property type="entry name" value="SGNH hydrolase"/>
    <property type="match status" value="1"/>
</dbReference>
<sequence length="240" mass="26437">MKMTKENRIELNLANSCIQLCLIVLLVVLASLTIPSDCFHHDDHHSETTAALFVIGDSLVDPGNKKYINTTTGRFCDGRVIPDFIAEDAKLPFLPPYLRIGYQYQLAFGTNFASGGAGALVETFPGLVIDLQKPLGLCSNGCWQHYRLFEENIQEKWEKIWGVLKLPPIGCLPRFRAADVAAGATGECNGQITAVAELHCVLLSKNLSTCRSSSKALDTHILTFLCINLIALQIKYVLIE</sequence>
<dbReference type="Gramene" id="CDP15853">
    <property type="protein sequence ID" value="CDP15853"/>
    <property type="gene ID" value="GSCOC_T00016745001"/>
</dbReference>
<dbReference type="InterPro" id="IPR036514">
    <property type="entry name" value="SGNH_hydro_sf"/>
</dbReference>
<dbReference type="Proteomes" id="UP000295252">
    <property type="component" value="Chromosome IV"/>
</dbReference>
<keyword evidence="5" id="KW-1185">Reference proteome</keyword>
<dbReference type="InParanoid" id="A0A068V7H6"/>
<dbReference type="Pfam" id="PF00657">
    <property type="entry name" value="Lipase_GDSL"/>
    <property type="match status" value="1"/>
</dbReference>
<keyword evidence="3" id="KW-0472">Membrane</keyword>
<evidence type="ECO:0000313" key="4">
    <source>
        <dbReference type="EMBL" id="CDP15853.1"/>
    </source>
</evidence>
<keyword evidence="2" id="KW-0732">Signal</keyword>
<feature type="transmembrane region" description="Helical" evidence="3">
    <location>
        <begin position="12"/>
        <end position="34"/>
    </location>
</feature>
<evidence type="ECO:0000256" key="2">
    <source>
        <dbReference type="ARBA" id="ARBA00022729"/>
    </source>
</evidence>
<gene>
    <name evidence="4" type="ORF">GSCOC_T00016745001</name>
</gene>
<dbReference type="InterPro" id="IPR044552">
    <property type="entry name" value="GLIP1-5/GLL25"/>
</dbReference>
<reference evidence="5" key="1">
    <citation type="journal article" date="2014" name="Science">
        <title>The coffee genome provides insight into the convergent evolution of caffeine biosynthesis.</title>
        <authorList>
            <person name="Denoeud F."/>
            <person name="Carretero-Paulet L."/>
            <person name="Dereeper A."/>
            <person name="Droc G."/>
            <person name="Guyot R."/>
            <person name="Pietrella M."/>
            <person name="Zheng C."/>
            <person name="Alberti A."/>
            <person name="Anthony F."/>
            <person name="Aprea G."/>
            <person name="Aury J.M."/>
            <person name="Bento P."/>
            <person name="Bernard M."/>
            <person name="Bocs S."/>
            <person name="Campa C."/>
            <person name="Cenci A."/>
            <person name="Combes M.C."/>
            <person name="Crouzillat D."/>
            <person name="Da Silva C."/>
            <person name="Daddiego L."/>
            <person name="De Bellis F."/>
            <person name="Dussert S."/>
            <person name="Garsmeur O."/>
            <person name="Gayraud T."/>
            <person name="Guignon V."/>
            <person name="Jahn K."/>
            <person name="Jamilloux V."/>
            <person name="Joet T."/>
            <person name="Labadie K."/>
            <person name="Lan T."/>
            <person name="Leclercq J."/>
            <person name="Lepelley M."/>
            <person name="Leroy T."/>
            <person name="Li L.T."/>
            <person name="Librado P."/>
            <person name="Lopez L."/>
            <person name="Munoz A."/>
            <person name="Noel B."/>
            <person name="Pallavicini A."/>
            <person name="Perrotta G."/>
            <person name="Poncet V."/>
            <person name="Pot D."/>
            <person name="Priyono X."/>
            <person name="Rigoreau M."/>
            <person name="Rouard M."/>
            <person name="Rozas J."/>
            <person name="Tranchant-Dubreuil C."/>
            <person name="VanBuren R."/>
            <person name="Zhang Q."/>
            <person name="Andrade A.C."/>
            <person name="Argout X."/>
            <person name="Bertrand B."/>
            <person name="de Kochko A."/>
            <person name="Graziosi G."/>
            <person name="Henry R.J."/>
            <person name="Jayarama X."/>
            <person name="Ming R."/>
            <person name="Nagai C."/>
            <person name="Rounsley S."/>
            <person name="Sankoff D."/>
            <person name="Giuliano G."/>
            <person name="Albert V.A."/>
            <person name="Wincker P."/>
            <person name="Lashermes P."/>
        </authorList>
    </citation>
    <scope>NUCLEOTIDE SEQUENCE [LARGE SCALE GENOMIC DNA]</scope>
    <source>
        <strain evidence="5">cv. DH200-94</strain>
    </source>
</reference>
<keyword evidence="3" id="KW-0812">Transmembrane</keyword>
<keyword evidence="3" id="KW-1133">Transmembrane helix</keyword>
<dbReference type="GO" id="GO:0016298">
    <property type="term" value="F:lipase activity"/>
    <property type="evidence" value="ECO:0007669"/>
    <property type="project" value="TreeGrafter"/>
</dbReference>
<accession>A0A068V7H6</accession>
<evidence type="ECO:0000313" key="5">
    <source>
        <dbReference type="Proteomes" id="UP000295252"/>
    </source>
</evidence>
<protein>
    <recommendedName>
        <fullName evidence="6">GDSL esterase/lipase</fullName>
    </recommendedName>
</protein>
<dbReference type="AlphaFoldDB" id="A0A068V7H6"/>
<dbReference type="PhylomeDB" id="A0A068V7H6"/>
<name>A0A068V7H6_COFCA</name>
<evidence type="ECO:0008006" key="6">
    <source>
        <dbReference type="Google" id="ProtNLM"/>
    </source>
</evidence>
<dbReference type="EMBL" id="HG739195">
    <property type="protein sequence ID" value="CDP15853.1"/>
    <property type="molecule type" value="Genomic_DNA"/>
</dbReference>
<evidence type="ECO:0000256" key="3">
    <source>
        <dbReference type="SAM" id="Phobius"/>
    </source>
</evidence>
<dbReference type="STRING" id="49390.A0A068V7H6"/>
<proteinExistence type="inferred from homology"/>
<dbReference type="PANTHER" id="PTHR45966:SF1">
    <property type="entry name" value="GDSL ESTERASE_LIPASE 1-RELATED"/>
    <property type="match status" value="1"/>
</dbReference>
<dbReference type="OrthoDB" id="1600564at2759"/>
<dbReference type="PANTHER" id="PTHR45966">
    <property type="entry name" value="GDSL-LIKE LIPASE/ACYLHYDROLASE"/>
    <property type="match status" value="1"/>
</dbReference>
<organism evidence="4 5">
    <name type="scientific">Coffea canephora</name>
    <name type="common">Robusta coffee</name>
    <dbReference type="NCBI Taxonomy" id="49390"/>
    <lineage>
        <taxon>Eukaryota</taxon>
        <taxon>Viridiplantae</taxon>
        <taxon>Streptophyta</taxon>
        <taxon>Embryophyta</taxon>
        <taxon>Tracheophyta</taxon>
        <taxon>Spermatophyta</taxon>
        <taxon>Magnoliopsida</taxon>
        <taxon>eudicotyledons</taxon>
        <taxon>Gunneridae</taxon>
        <taxon>Pentapetalae</taxon>
        <taxon>asterids</taxon>
        <taxon>lamiids</taxon>
        <taxon>Gentianales</taxon>
        <taxon>Rubiaceae</taxon>
        <taxon>Ixoroideae</taxon>
        <taxon>Gardenieae complex</taxon>
        <taxon>Bertiereae - Coffeeae clade</taxon>
        <taxon>Coffeeae</taxon>
        <taxon>Coffea</taxon>
    </lineage>
</organism>